<evidence type="ECO:0000313" key="5">
    <source>
        <dbReference type="Proteomes" id="UP000019804"/>
    </source>
</evidence>
<dbReference type="EMBL" id="KK088421">
    <property type="protein sequence ID" value="EYE95526.1"/>
    <property type="molecule type" value="Genomic_DNA"/>
</dbReference>
<feature type="compositionally biased region" description="Basic and acidic residues" evidence="2">
    <location>
        <begin position="417"/>
        <end position="426"/>
    </location>
</feature>
<keyword evidence="1" id="KW-0175">Coiled coil</keyword>
<dbReference type="OrthoDB" id="4097086at2759"/>
<organism evidence="4 5">
    <name type="scientific">Aspergillus ruber (strain CBS 135680)</name>
    <dbReference type="NCBI Taxonomy" id="1388766"/>
    <lineage>
        <taxon>Eukaryota</taxon>
        <taxon>Fungi</taxon>
        <taxon>Dikarya</taxon>
        <taxon>Ascomycota</taxon>
        <taxon>Pezizomycotina</taxon>
        <taxon>Eurotiomycetes</taxon>
        <taxon>Eurotiomycetidae</taxon>
        <taxon>Eurotiales</taxon>
        <taxon>Aspergillaceae</taxon>
        <taxon>Aspergillus</taxon>
        <taxon>Aspergillus subgen. Aspergillus</taxon>
    </lineage>
</organism>
<dbReference type="STRING" id="1388766.A0A017SFL0"/>
<dbReference type="GeneID" id="63696857"/>
<dbReference type="Pfam" id="PF13257">
    <property type="entry name" value="DUF4048"/>
    <property type="match status" value="1"/>
</dbReference>
<feature type="region of interest" description="Disordered" evidence="2">
    <location>
        <begin position="263"/>
        <end position="304"/>
    </location>
</feature>
<proteinExistence type="predicted"/>
<gene>
    <name evidence="4" type="ORF">EURHEDRAFT_411813</name>
</gene>
<feature type="compositionally biased region" description="Low complexity" evidence="2">
    <location>
        <begin position="399"/>
        <end position="416"/>
    </location>
</feature>
<evidence type="ECO:0000313" key="4">
    <source>
        <dbReference type="EMBL" id="EYE95526.1"/>
    </source>
</evidence>
<feature type="compositionally biased region" description="Low complexity" evidence="2">
    <location>
        <begin position="98"/>
        <end position="112"/>
    </location>
</feature>
<dbReference type="Proteomes" id="UP000019804">
    <property type="component" value="Unassembled WGS sequence"/>
</dbReference>
<dbReference type="InterPro" id="IPR025122">
    <property type="entry name" value="DUF4048"/>
</dbReference>
<dbReference type="AlphaFoldDB" id="A0A017SFL0"/>
<name>A0A017SFL0_ASPRC</name>
<feature type="domain" description="DUF4048" evidence="3">
    <location>
        <begin position="252"/>
        <end position="490"/>
    </location>
</feature>
<feature type="compositionally biased region" description="Basic and acidic residues" evidence="2">
    <location>
        <begin position="8"/>
        <end position="20"/>
    </location>
</feature>
<sequence length="581" mass="63690">MEVCLGRAEADLDLDHDRHRQLQPQQLQQQQQQQHEQQQQEEQRKIRQLKRQSLPARPHAAARHKKRLTLNFPINIPPGGLGTDTAPASAVEPSPIQTPMTPFSQTTSTTSPALGAPLPLDTQQQADESTNLLTAIASQERKVLELREELQRAETELSTLKKKWTLSEKTKKRTEVSHHAEPLISLRSPVESVCGEERESLLQQHRKETAAADIVQSQQRTRELERRRSMRIAPSPGTTISANGRRVFQGSHARTLSLLSASTDSGFSSGKISLSGKSTENEFVGRMPRSATLPSSTERGANGAFAPTEEMITEWRTNMPPASRASLVHTGKQMASDLREGLWTFLEDIRQATVGEEGINATEVRGMSPAAMSRKRDSISTSTSRSSRDRLSVHGGGTLSRTASSSSRSRGAGAERISGKDTKSTDIDSSFWSEFGIDTPGQKSPNARGASNPRPNGQHNNLEVYDDDWDAWEASSQQPNKTHTPSSSRSTLESKHGQSPRSQASSPRTSASFGDWRPISQGDSVPDPSVSDGIPWPAITKMAPTKLNRTASSLMTEWEQSLSPDRAPASPTLSEKENKAD</sequence>
<feature type="compositionally biased region" description="Polar residues" evidence="2">
    <location>
        <begin position="263"/>
        <end position="278"/>
    </location>
</feature>
<protein>
    <recommendedName>
        <fullName evidence="3">DUF4048 domain-containing protein</fullName>
    </recommendedName>
</protein>
<keyword evidence="5" id="KW-1185">Reference proteome</keyword>
<dbReference type="RefSeq" id="XP_040639214.1">
    <property type="nucleotide sequence ID" value="XM_040781733.1"/>
</dbReference>
<accession>A0A017SFL0</accession>
<feature type="compositionally biased region" description="Polar residues" evidence="2">
    <location>
        <begin position="547"/>
        <end position="563"/>
    </location>
</feature>
<feature type="compositionally biased region" description="Polar residues" evidence="2">
    <location>
        <begin position="474"/>
        <end position="512"/>
    </location>
</feature>
<reference evidence="5" key="1">
    <citation type="journal article" date="2014" name="Nat. Commun.">
        <title>Genomic adaptations of the halophilic Dead Sea filamentous fungus Eurotium rubrum.</title>
        <authorList>
            <person name="Kis-Papo T."/>
            <person name="Weig A.R."/>
            <person name="Riley R."/>
            <person name="Persoh D."/>
            <person name="Salamov A."/>
            <person name="Sun H."/>
            <person name="Lipzen A."/>
            <person name="Wasser S.P."/>
            <person name="Rambold G."/>
            <person name="Grigoriev I.V."/>
            <person name="Nevo E."/>
        </authorList>
    </citation>
    <scope>NUCLEOTIDE SEQUENCE [LARGE SCALE GENOMIC DNA]</scope>
    <source>
        <strain evidence="5">CBS 135680</strain>
    </source>
</reference>
<feature type="compositionally biased region" description="Low complexity" evidence="2">
    <location>
        <begin position="22"/>
        <end position="37"/>
    </location>
</feature>
<evidence type="ECO:0000256" key="2">
    <source>
        <dbReference type="SAM" id="MobiDB-lite"/>
    </source>
</evidence>
<evidence type="ECO:0000259" key="3">
    <source>
        <dbReference type="Pfam" id="PF13257"/>
    </source>
</evidence>
<feature type="coiled-coil region" evidence="1">
    <location>
        <begin position="136"/>
        <end position="163"/>
    </location>
</feature>
<feature type="region of interest" description="Disordered" evidence="2">
    <location>
        <begin position="361"/>
        <end position="581"/>
    </location>
</feature>
<evidence type="ECO:0000256" key="1">
    <source>
        <dbReference type="SAM" id="Coils"/>
    </source>
</evidence>
<feature type="region of interest" description="Disordered" evidence="2">
    <location>
        <begin position="1"/>
        <end position="114"/>
    </location>
</feature>
<dbReference type="HOGENOM" id="CLU_016967_3_0_1"/>